<reference evidence="2" key="2">
    <citation type="submission" date="2015-01" db="EMBL/GenBank/DDBJ databases">
        <title>Evolutionary Origins and Diversification of the Mycorrhizal Mutualists.</title>
        <authorList>
            <consortium name="DOE Joint Genome Institute"/>
            <consortium name="Mycorrhizal Genomics Consortium"/>
            <person name="Kohler A."/>
            <person name="Kuo A."/>
            <person name="Nagy L.G."/>
            <person name="Floudas D."/>
            <person name="Copeland A."/>
            <person name="Barry K.W."/>
            <person name="Cichocki N."/>
            <person name="Veneault-Fourrey C."/>
            <person name="LaButti K."/>
            <person name="Lindquist E.A."/>
            <person name="Lipzen A."/>
            <person name="Lundell T."/>
            <person name="Morin E."/>
            <person name="Murat C."/>
            <person name="Riley R."/>
            <person name="Ohm R."/>
            <person name="Sun H."/>
            <person name="Tunlid A."/>
            <person name="Henrissat B."/>
            <person name="Grigoriev I.V."/>
            <person name="Hibbett D.S."/>
            <person name="Martin F."/>
        </authorList>
    </citation>
    <scope>NUCLEOTIDE SEQUENCE [LARGE SCALE GENOMIC DNA]</scope>
    <source>
        <strain evidence="2">UH-Slu-Lm8-n1</strain>
    </source>
</reference>
<dbReference type="EMBL" id="KN835384">
    <property type="protein sequence ID" value="KIK38595.1"/>
    <property type="molecule type" value="Genomic_DNA"/>
</dbReference>
<dbReference type="AlphaFoldDB" id="A0A0C9ZM08"/>
<evidence type="ECO:0000313" key="1">
    <source>
        <dbReference type="EMBL" id="KIK38595.1"/>
    </source>
</evidence>
<organism evidence="1 2">
    <name type="scientific">Suillus luteus UH-Slu-Lm8-n1</name>
    <dbReference type="NCBI Taxonomy" id="930992"/>
    <lineage>
        <taxon>Eukaryota</taxon>
        <taxon>Fungi</taxon>
        <taxon>Dikarya</taxon>
        <taxon>Basidiomycota</taxon>
        <taxon>Agaricomycotina</taxon>
        <taxon>Agaricomycetes</taxon>
        <taxon>Agaricomycetidae</taxon>
        <taxon>Boletales</taxon>
        <taxon>Suillineae</taxon>
        <taxon>Suillaceae</taxon>
        <taxon>Suillus</taxon>
    </lineage>
</organism>
<reference evidence="1 2" key="1">
    <citation type="submission" date="2014-04" db="EMBL/GenBank/DDBJ databases">
        <authorList>
            <consortium name="DOE Joint Genome Institute"/>
            <person name="Kuo A."/>
            <person name="Ruytinx J."/>
            <person name="Rineau F."/>
            <person name="Colpaert J."/>
            <person name="Kohler A."/>
            <person name="Nagy L.G."/>
            <person name="Floudas D."/>
            <person name="Copeland A."/>
            <person name="Barry K.W."/>
            <person name="Cichocki N."/>
            <person name="Veneault-Fourrey C."/>
            <person name="LaButti K."/>
            <person name="Lindquist E.A."/>
            <person name="Lipzen A."/>
            <person name="Lundell T."/>
            <person name="Morin E."/>
            <person name="Murat C."/>
            <person name="Sun H."/>
            <person name="Tunlid A."/>
            <person name="Henrissat B."/>
            <person name="Grigoriev I.V."/>
            <person name="Hibbett D.S."/>
            <person name="Martin F."/>
            <person name="Nordberg H.P."/>
            <person name="Cantor M.N."/>
            <person name="Hua S.X."/>
        </authorList>
    </citation>
    <scope>NUCLEOTIDE SEQUENCE [LARGE SCALE GENOMIC DNA]</scope>
    <source>
        <strain evidence="1 2">UH-Slu-Lm8-n1</strain>
    </source>
</reference>
<dbReference type="HOGENOM" id="CLU_2514141_0_0_1"/>
<evidence type="ECO:0000313" key="2">
    <source>
        <dbReference type="Proteomes" id="UP000054485"/>
    </source>
</evidence>
<sequence length="85" mass="9617">MLRLVDEHRLGTFSFIPLILEIKLNIKAKPAATCYHRLRQCSLPAADSPPKYSSLHTINISRNALSARSISALFLDHDELFNQRA</sequence>
<accession>A0A0C9ZM08</accession>
<dbReference type="Proteomes" id="UP000054485">
    <property type="component" value="Unassembled WGS sequence"/>
</dbReference>
<proteinExistence type="predicted"/>
<protein>
    <submittedName>
        <fullName evidence="1">Uncharacterized protein</fullName>
    </submittedName>
</protein>
<dbReference type="InParanoid" id="A0A0C9ZM08"/>
<keyword evidence="2" id="KW-1185">Reference proteome</keyword>
<gene>
    <name evidence="1" type="ORF">CY34DRAFT_809190</name>
</gene>
<name>A0A0C9ZM08_9AGAM</name>